<protein>
    <submittedName>
        <fullName evidence="1">Uncharacterized protein</fullName>
    </submittedName>
</protein>
<gene>
    <name evidence="1" type="ORF">CK203_085434</name>
</gene>
<reference evidence="1 2" key="1">
    <citation type="journal article" date="2018" name="PLoS Genet.">
        <title>Population sequencing reveals clonal diversity and ancestral inbreeding in the grapevine cultivar Chardonnay.</title>
        <authorList>
            <person name="Roach M.J."/>
            <person name="Johnson D.L."/>
            <person name="Bohlmann J."/>
            <person name="van Vuuren H.J."/>
            <person name="Jones S.J."/>
            <person name="Pretorius I.S."/>
            <person name="Schmidt S.A."/>
            <person name="Borneman A.R."/>
        </authorList>
    </citation>
    <scope>NUCLEOTIDE SEQUENCE [LARGE SCALE GENOMIC DNA]</scope>
    <source>
        <strain evidence="2">cv. Chardonnay</strain>
        <tissue evidence="1">Leaf</tissue>
    </source>
</reference>
<sequence length="107" mass="12411">MSEELHKASDQLQFFHELVTRLNNIIRGFEVQLHERMPSYGDKISPMTNLEDVSYGFLFQADVSELWYVEEYDVLALALNGRMKVRRFKLAASKSETSEDHKVEGKA</sequence>
<comment type="caution">
    <text evidence="1">The sequence shown here is derived from an EMBL/GenBank/DDBJ whole genome shotgun (WGS) entry which is preliminary data.</text>
</comment>
<name>A0A438BUS3_VITVI</name>
<organism evidence="1 2">
    <name type="scientific">Vitis vinifera</name>
    <name type="common">Grape</name>
    <dbReference type="NCBI Taxonomy" id="29760"/>
    <lineage>
        <taxon>Eukaryota</taxon>
        <taxon>Viridiplantae</taxon>
        <taxon>Streptophyta</taxon>
        <taxon>Embryophyta</taxon>
        <taxon>Tracheophyta</taxon>
        <taxon>Spermatophyta</taxon>
        <taxon>Magnoliopsida</taxon>
        <taxon>eudicotyledons</taxon>
        <taxon>Gunneridae</taxon>
        <taxon>Pentapetalae</taxon>
        <taxon>rosids</taxon>
        <taxon>Vitales</taxon>
        <taxon>Vitaceae</taxon>
        <taxon>Viteae</taxon>
        <taxon>Vitis</taxon>
    </lineage>
</organism>
<dbReference type="PANTHER" id="PTHR37204:SF1">
    <property type="entry name" value="TRANSMEMBRANE PROTEIN"/>
    <property type="match status" value="1"/>
</dbReference>
<dbReference type="Proteomes" id="UP000288805">
    <property type="component" value="Unassembled WGS sequence"/>
</dbReference>
<dbReference type="EMBL" id="QGNW01002614">
    <property type="protein sequence ID" value="RVW14637.1"/>
    <property type="molecule type" value="Genomic_DNA"/>
</dbReference>
<dbReference type="AlphaFoldDB" id="A0A438BUS3"/>
<dbReference type="PANTHER" id="PTHR37204">
    <property type="entry name" value="TRANSMEMBRANE PROTEIN"/>
    <property type="match status" value="1"/>
</dbReference>
<proteinExistence type="predicted"/>
<evidence type="ECO:0000313" key="2">
    <source>
        <dbReference type="Proteomes" id="UP000288805"/>
    </source>
</evidence>
<evidence type="ECO:0000313" key="1">
    <source>
        <dbReference type="EMBL" id="RVW14637.1"/>
    </source>
</evidence>
<accession>A0A438BUS3</accession>